<reference evidence="3 4" key="1">
    <citation type="submission" date="2019-03" db="EMBL/GenBank/DDBJ databases">
        <title>Sequencing 23 genomes of Wallemia ichthyophaga.</title>
        <authorList>
            <person name="Gostincar C."/>
        </authorList>
    </citation>
    <scope>NUCLEOTIDE SEQUENCE [LARGE SCALE GENOMIC DNA]</scope>
    <source>
        <strain evidence="3 4">EXF-5753</strain>
    </source>
</reference>
<dbReference type="GO" id="GO:0005829">
    <property type="term" value="C:cytosol"/>
    <property type="evidence" value="ECO:0007669"/>
    <property type="project" value="TreeGrafter"/>
</dbReference>
<feature type="compositionally biased region" description="Low complexity" evidence="1">
    <location>
        <begin position="141"/>
        <end position="169"/>
    </location>
</feature>
<dbReference type="GO" id="GO:0031593">
    <property type="term" value="F:polyubiquitin modification-dependent protein binding"/>
    <property type="evidence" value="ECO:0007669"/>
    <property type="project" value="TreeGrafter"/>
</dbReference>
<dbReference type="Pfam" id="PF00240">
    <property type="entry name" value="ubiquitin"/>
    <property type="match status" value="1"/>
</dbReference>
<dbReference type="Proteomes" id="UP000310189">
    <property type="component" value="Unassembled WGS sequence"/>
</dbReference>
<dbReference type="CDD" id="cd17039">
    <property type="entry name" value="Ubl_ubiquitin_like"/>
    <property type="match status" value="1"/>
</dbReference>
<dbReference type="SMART" id="SM00213">
    <property type="entry name" value="UBQ"/>
    <property type="match status" value="1"/>
</dbReference>
<comment type="caution">
    <text evidence="3">The sequence shown here is derived from an EMBL/GenBank/DDBJ whole genome shotgun (WGS) entry which is preliminary data.</text>
</comment>
<dbReference type="GO" id="GO:0005654">
    <property type="term" value="C:nucleoplasm"/>
    <property type="evidence" value="ECO:0007669"/>
    <property type="project" value="TreeGrafter"/>
</dbReference>
<evidence type="ECO:0000313" key="4">
    <source>
        <dbReference type="Proteomes" id="UP000310189"/>
    </source>
</evidence>
<evidence type="ECO:0000313" key="3">
    <source>
        <dbReference type="EMBL" id="TIA92897.1"/>
    </source>
</evidence>
<name>A0A4T0FVD9_9BASI</name>
<dbReference type="GO" id="GO:0043130">
    <property type="term" value="F:ubiquitin binding"/>
    <property type="evidence" value="ECO:0007669"/>
    <property type="project" value="TreeGrafter"/>
</dbReference>
<evidence type="ECO:0000256" key="1">
    <source>
        <dbReference type="SAM" id="MobiDB-lite"/>
    </source>
</evidence>
<feature type="domain" description="Ubiquitin-like" evidence="2">
    <location>
        <begin position="65"/>
        <end position="142"/>
    </location>
</feature>
<protein>
    <recommendedName>
        <fullName evidence="2">Ubiquitin-like domain-containing protein</fullName>
    </recommendedName>
</protein>
<accession>A0A4T0FVD9</accession>
<dbReference type="EMBL" id="SPNW01000004">
    <property type="protein sequence ID" value="TIA92897.1"/>
    <property type="molecule type" value="Genomic_DNA"/>
</dbReference>
<dbReference type="GO" id="GO:0070628">
    <property type="term" value="F:proteasome binding"/>
    <property type="evidence" value="ECO:0007669"/>
    <property type="project" value="TreeGrafter"/>
</dbReference>
<organism evidence="3 4">
    <name type="scientific">Wallemia hederae</name>
    <dbReference type="NCBI Taxonomy" id="1540922"/>
    <lineage>
        <taxon>Eukaryota</taxon>
        <taxon>Fungi</taxon>
        <taxon>Dikarya</taxon>
        <taxon>Basidiomycota</taxon>
        <taxon>Wallemiomycotina</taxon>
        <taxon>Wallemiomycetes</taxon>
        <taxon>Wallemiales</taxon>
        <taxon>Wallemiaceae</taxon>
        <taxon>Wallemia</taxon>
    </lineage>
</organism>
<dbReference type="InterPro" id="IPR029071">
    <property type="entry name" value="Ubiquitin-like_domsf"/>
</dbReference>
<feature type="region of interest" description="Disordered" evidence="1">
    <location>
        <begin position="141"/>
        <end position="196"/>
    </location>
</feature>
<keyword evidence="4" id="KW-1185">Reference proteome</keyword>
<dbReference type="PANTHER" id="PTHR10621">
    <property type="entry name" value="UV EXCISION REPAIR PROTEIN RAD23"/>
    <property type="match status" value="1"/>
</dbReference>
<sequence length="263" mass="28406">MNTLDKYEIDWISSIYKSIQSKPITIPANAKPDLSQRASKPYIVDIPLAEVPKPQPSSSAGPVSLTVTVKNIKASQSTEITVQSTSTIKDIKKGVVDASLASSIDSQRLLLKGKALMDDKLVKDYDSLANGSVLTLMLKPGSAPVSAPTSAPASTPASTSTSQQPQIPQVELSSADSDTTRHAPDPVIQSQSEQAHKSDYDSVLSDSAFWKKLNTFLTSEFKNEEYGRRTLETFFLSIKPSLTASEIALIREQAGFEAMGKQE</sequence>
<dbReference type="SUPFAM" id="SSF54236">
    <property type="entry name" value="Ubiquitin-like"/>
    <property type="match status" value="1"/>
</dbReference>
<dbReference type="GO" id="GO:0043161">
    <property type="term" value="P:proteasome-mediated ubiquitin-dependent protein catabolic process"/>
    <property type="evidence" value="ECO:0007669"/>
    <property type="project" value="TreeGrafter"/>
</dbReference>
<proteinExistence type="predicted"/>
<dbReference type="PROSITE" id="PS50053">
    <property type="entry name" value="UBIQUITIN_2"/>
    <property type="match status" value="1"/>
</dbReference>
<dbReference type="InterPro" id="IPR000626">
    <property type="entry name" value="Ubiquitin-like_dom"/>
</dbReference>
<evidence type="ECO:0000259" key="2">
    <source>
        <dbReference type="PROSITE" id="PS50053"/>
    </source>
</evidence>
<dbReference type="Gene3D" id="3.10.20.90">
    <property type="entry name" value="Phosphatidylinositol 3-kinase Catalytic Subunit, Chain A, domain 1"/>
    <property type="match status" value="1"/>
</dbReference>
<dbReference type="PANTHER" id="PTHR10621:SF0">
    <property type="entry name" value="UV EXCISION REPAIR PROTEIN RAD23"/>
    <property type="match status" value="1"/>
</dbReference>
<dbReference type="AlphaFoldDB" id="A0A4T0FVD9"/>
<dbReference type="OrthoDB" id="428577at2759"/>
<gene>
    <name evidence="3" type="ORF">E3P99_00394</name>
</gene>